<dbReference type="Pfam" id="PF07978">
    <property type="entry name" value="NIPSNAP"/>
    <property type="match status" value="1"/>
</dbReference>
<feature type="domain" description="NIPSNAP" evidence="1">
    <location>
        <begin position="22"/>
        <end position="115"/>
    </location>
</feature>
<organism evidence="2 3">
    <name type="scientific">Phyllobacterium brassicacearum</name>
    <dbReference type="NCBI Taxonomy" id="314235"/>
    <lineage>
        <taxon>Bacteria</taxon>
        <taxon>Pseudomonadati</taxon>
        <taxon>Pseudomonadota</taxon>
        <taxon>Alphaproteobacteria</taxon>
        <taxon>Hyphomicrobiales</taxon>
        <taxon>Phyllobacteriaceae</taxon>
        <taxon>Phyllobacterium</taxon>
    </lineage>
</organism>
<dbReference type="Gene3D" id="3.30.70.100">
    <property type="match status" value="1"/>
</dbReference>
<gene>
    <name evidence="2" type="ORF">CU102_18050</name>
</gene>
<accession>A0A2P7BJT4</accession>
<dbReference type="InterPro" id="IPR011008">
    <property type="entry name" value="Dimeric_a/b-barrel"/>
</dbReference>
<dbReference type="SUPFAM" id="SSF54909">
    <property type="entry name" value="Dimeric alpha+beta barrel"/>
    <property type="match status" value="2"/>
</dbReference>
<protein>
    <submittedName>
        <fullName evidence="2">NIPSNAP family protein</fullName>
    </submittedName>
</protein>
<dbReference type="InterPro" id="IPR012577">
    <property type="entry name" value="NIPSNAP"/>
</dbReference>
<dbReference type="OrthoDB" id="9809695at2"/>
<dbReference type="AlphaFoldDB" id="A0A2P7BJT4"/>
<evidence type="ECO:0000313" key="3">
    <source>
        <dbReference type="Proteomes" id="UP000241444"/>
    </source>
</evidence>
<evidence type="ECO:0000313" key="2">
    <source>
        <dbReference type="EMBL" id="PSH66712.1"/>
    </source>
</evidence>
<name>A0A2P7BJT4_9HYPH</name>
<proteinExistence type="predicted"/>
<sequence>MNASLEGMSRPQAYSRYCPIAELRRYTLHPGRRDELIALFDRYFLESQEACGMKIIGQFRDLDDPDAFVWLRGFPDMQARHAALAAFYGGPVWGEHRNTANATMIDSDDVLLLHPQSEADAFALPGGRPGRDATDLSPAIVQAVTYKLKSSAELEFLAFYQETLCPILRAAGEKRVALFASEHSENTFTRLSVRLGENVTVAFSRFDNAAAQASFTKDLIGNPVWLAAQEQLSRYLIAPPTIARLAPTARSLLR</sequence>
<comment type="caution">
    <text evidence="2">The sequence shown here is derived from an EMBL/GenBank/DDBJ whole genome shotgun (WGS) entry which is preliminary data.</text>
</comment>
<keyword evidence="3" id="KW-1185">Reference proteome</keyword>
<dbReference type="EMBL" id="PGGO01000014">
    <property type="protein sequence ID" value="PSH66712.1"/>
    <property type="molecule type" value="Genomic_DNA"/>
</dbReference>
<dbReference type="Proteomes" id="UP000241444">
    <property type="component" value="Unassembled WGS sequence"/>
</dbReference>
<dbReference type="RefSeq" id="WP_106712495.1">
    <property type="nucleotide sequence ID" value="NZ_PGGO01000014.1"/>
</dbReference>
<evidence type="ECO:0000259" key="1">
    <source>
        <dbReference type="Pfam" id="PF07978"/>
    </source>
</evidence>
<reference evidence="3" key="1">
    <citation type="submission" date="2017-11" db="EMBL/GenBank/DDBJ databases">
        <authorList>
            <person name="Kuznetsova I."/>
            <person name="Sazanova A."/>
            <person name="Chirak E."/>
            <person name="Safronova V."/>
            <person name="Willems A."/>
        </authorList>
    </citation>
    <scope>NUCLEOTIDE SEQUENCE [LARGE SCALE GENOMIC DNA]</scope>
    <source>
        <strain evidence="3">STM 196</strain>
    </source>
</reference>